<feature type="transmembrane region" description="Helical" evidence="5">
    <location>
        <begin position="326"/>
        <end position="347"/>
    </location>
</feature>
<dbReference type="Gene3D" id="1.10.287.950">
    <property type="entry name" value="Methyl-accepting chemotaxis protein"/>
    <property type="match status" value="1"/>
</dbReference>
<evidence type="ECO:0000313" key="8">
    <source>
        <dbReference type="Proteomes" id="UP001629953"/>
    </source>
</evidence>
<keyword evidence="1" id="KW-0145">Chemotaxis</keyword>
<dbReference type="InterPro" id="IPR051310">
    <property type="entry name" value="MCP_chemotaxis"/>
</dbReference>
<reference evidence="7 8" key="1">
    <citation type="journal article" date="2013" name="Int. J. Syst. Evol. Microbiol.">
        <title>Celerinatantimonas yamalensis sp. nov., a cold-adapted diazotrophic bacterium from a cold permafrost brine.</title>
        <authorList>
            <person name="Shcherbakova V."/>
            <person name="Chuvilskaya N."/>
            <person name="Rivkina E."/>
            <person name="Demidov N."/>
            <person name="Uchaeva V."/>
            <person name="Suetin S."/>
            <person name="Suzina N."/>
            <person name="Gilichinsky D."/>
        </authorList>
    </citation>
    <scope>NUCLEOTIDE SEQUENCE [LARGE SCALE GENOMIC DNA]</scope>
    <source>
        <strain evidence="7 8">C7</strain>
    </source>
</reference>
<evidence type="ECO:0000256" key="3">
    <source>
        <dbReference type="PROSITE-ProRule" id="PRU00284"/>
    </source>
</evidence>
<dbReference type="InterPro" id="IPR004089">
    <property type="entry name" value="MCPsignal_dom"/>
</dbReference>
<keyword evidence="5" id="KW-0472">Membrane</keyword>
<feature type="region of interest" description="Disordered" evidence="4">
    <location>
        <begin position="628"/>
        <end position="681"/>
    </location>
</feature>
<keyword evidence="3" id="KW-0807">Transducer</keyword>
<dbReference type="Gene3D" id="1.20.1440.210">
    <property type="match status" value="1"/>
</dbReference>
<feature type="compositionally biased region" description="Polar residues" evidence="4">
    <location>
        <begin position="650"/>
        <end position="663"/>
    </location>
</feature>
<comment type="caution">
    <text evidence="7">The sequence shown here is derived from an EMBL/GenBank/DDBJ whole genome shotgun (WGS) entry which is preliminary data.</text>
</comment>
<dbReference type="CDD" id="cd11386">
    <property type="entry name" value="MCP_signal"/>
    <property type="match status" value="1"/>
</dbReference>
<keyword evidence="5" id="KW-1133">Transmembrane helix</keyword>
<dbReference type="Pfam" id="PF00015">
    <property type="entry name" value="MCPsignal"/>
    <property type="match status" value="1"/>
</dbReference>
<feature type="compositionally biased region" description="Acidic residues" evidence="4">
    <location>
        <begin position="670"/>
        <end position="681"/>
    </location>
</feature>
<dbReference type="PROSITE" id="PS50111">
    <property type="entry name" value="CHEMOTAXIS_TRANSDUC_2"/>
    <property type="match status" value="1"/>
</dbReference>
<dbReference type="SMART" id="SM00283">
    <property type="entry name" value="MA"/>
    <property type="match status" value="1"/>
</dbReference>
<protein>
    <submittedName>
        <fullName evidence="7">Methyl-accepting chemotaxis protein</fullName>
    </submittedName>
</protein>
<evidence type="ECO:0000259" key="6">
    <source>
        <dbReference type="PROSITE" id="PS50111"/>
    </source>
</evidence>
<evidence type="ECO:0000256" key="1">
    <source>
        <dbReference type="ARBA" id="ARBA00022500"/>
    </source>
</evidence>
<keyword evidence="8" id="KW-1185">Reference proteome</keyword>
<evidence type="ECO:0000256" key="5">
    <source>
        <dbReference type="SAM" id="Phobius"/>
    </source>
</evidence>
<dbReference type="Proteomes" id="UP001629953">
    <property type="component" value="Unassembled WGS sequence"/>
</dbReference>
<dbReference type="PANTHER" id="PTHR43531:SF11">
    <property type="entry name" value="METHYL-ACCEPTING CHEMOTAXIS PROTEIN 3"/>
    <property type="match status" value="1"/>
</dbReference>
<sequence length="681" mass="74775">MLKKITLKTLVIWGFALLIMLLALTSLEGIRKLRHANTDINYIVEGPAEAIRLTARMRQDLLELGMDAAEYILAKDEKTQEKYQALMDKAYQRVTQRKQSLSKILPAEYADQLQQFDSHLKSYRQILTQVVALSSQNTNVKAINLSETEGFSVYEKLMDQVRVFGDHIADKVNSSFDPEQLRLLAGENRQLTMFNYSLGEVQRLEKVFIMSTDTAQMAQITARLDRTIKQANAIQKQLLSMALPEQRGEIDSIAQGFSHYLAVQNEVLKLSRENTNTRAFQLLESDGSEALDNASKYLTMMLNGADTLMNNAMTSTNSSFQSTIQIFIGLLAASFLISLSAAITVVLRINEISRIATLIGEGDLNQHFNPKFSDHDIYGVLRKMNERLRDIVGRIKEASSNVASGSIQLSGTGQQIAQGATEQASSLEEISSAVEQMSANISHSADNAKQTEQIASQAANDAGFSGKAVRESVLAMKDITERINIIEEIARQTNLLALNAAIEAARAGEHGKGFTVVAAEVRKLAERSQRAAGEIVELSRNSLNISEQAGDMLEKLVPNIQKTADLVQEISASAVEQNKGASEINTAIQQLDQVVQQSAASAEEMASTSEELSAQAEQMNSTMEFFKVDQTHSRASTSKSHKPPHSSGSNTPMRTGNKPASGTNKGGIDLDLDGDDDFVRY</sequence>
<evidence type="ECO:0000313" key="7">
    <source>
        <dbReference type="EMBL" id="MFM2484614.1"/>
    </source>
</evidence>
<name>A0ABW9G5F6_9GAMM</name>
<organism evidence="7 8">
    <name type="scientific">Celerinatantimonas yamalensis</name>
    <dbReference type="NCBI Taxonomy" id="559956"/>
    <lineage>
        <taxon>Bacteria</taxon>
        <taxon>Pseudomonadati</taxon>
        <taxon>Pseudomonadota</taxon>
        <taxon>Gammaproteobacteria</taxon>
        <taxon>Celerinatantimonadaceae</taxon>
        <taxon>Celerinatantimonas</taxon>
    </lineage>
</organism>
<keyword evidence="5" id="KW-0812">Transmembrane</keyword>
<dbReference type="Pfam" id="PF12729">
    <property type="entry name" value="4HB_MCP_1"/>
    <property type="match status" value="2"/>
</dbReference>
<dbReference type="InterPro" id="IPR024478">
    <property type="entry name" value="HlyB_4HB_MCP"/>
</dbReference>
<dbReference type="EMBL" id="JBEQCT010000002">
    <property type="protein sequence ID" value="MFM2484614.1"/>
    <property type="molecule type" value="Genomic_DNA"/>
</dbReference>
<accession>A0ABW9G5F6</accession>
<evidence type="ECO:0000256" key="4">
    <source>
        <dbReference type="SAM" id="MobiDB-lite"/>
    </source>
</evidence>
<dbReference type="SUPFAM" id="SSF58104">
    <property type="entry name" value="Methyl-accepting chemotaxis protein (MCP) signaling domain"/>
    <property type="match status" value="1"/>
</dbReference>
<gene>
    <name evidence="7" type="ORF">ABUE30_05960</name>
</gene>
<feature type="domain" description="Methyl-accepting transducer" evidence="6">
    <location>
        <begin position="398"/>
        <end position="613"/>
    </location>
</feature>
<dbReference type="PANTHER" id="PTHR43531">
    <property type="entry name" value="PROTEIN ICFG"/>
    <property type="match status" value="1"/>
</dbReference>
<comment type="similarity">
    <text evidence="2">Belongs to the methyl-accepting chemotaxis (MCP) protein family.</text>
</comment>
<dbReference type="RefSeq" id="WP_408622799.1">
    <property type="nucleotide sequence ID" value="NZ_JBEQCT010000002.1"/>
</dbReference>
<evidence type="ECO:0000256" key="2">
    <source>
        <dbReference type="ARBA" id="ARBA00029447"/>
    </source>
</evidence>
<proteinExistence type="inferred from homology"/>